<sequence length="34" mass="4026">VIYDHPAFQYTEGYTPNDKGLLLKNKVPKYHEFV</sequence>
<dbReference type="AlphaFoldDB" id="A0A212F3A4"/>
<dbReference type="Proteomes" id="UP000007151">
    <property type="component" value="Unassembled WGS sequence"/>
</dbReference>
<evidence type="ECO:0000313" key="2">
    <source>
        <dbReference type="Proteomes" id="UP000007151"/>
    </source>
</evidence>
<evidence type="ECO:0000313" key="1">
    <source>
        <dbReference type="EMBL" id="OWR48193.1"/>
    </source>
</evidence>
<organism evidence="1 2">
    <name type="scientific">Danaus plexippus plexippus</name>
    <dbReference type="NCBI Taxonomy" id="278856"/>
    <lineage>
        <taxon>Eukaryota</taxon>
        <taxon>Metazoa</taxon>
        <taxon>Ecdysozoa</taxon>
        <taxon>Arthropoda</taxon>
        <taxon>Hexapoda</taxon>
        <taxon>Insecta</taxon>
        <taxon>Pterygota</taxon>
        <taxon>Neoptera</taxon>
        <taxon>Endopterygota</taxon>
        <taxon>Lepidoptera</taxon>
        <taxon>Glossata</taxon>
        <taxon>Ditrysia</taxon>
        <taxon>Papilionoidea</taxon>
        <taxon>Nymphalidae</taxon>
        <taxon>Danainae</taxon>
        <taxon>Danaini</taxon>
        <taxon>Danaina</taxon>
        <taxon>Danaus</taxon>
        <taxon>Danaus</taxon>
    </lineage>
</organism>
<dbReference type="KEGG" id="dpl:KGM_215520B"/>
<feature type="non-terminal residue" evidence="1">
    <location>
        <position position="1"/>
    </location>
</feature>
<keyword evidence="2" id="KW-1185">Reference proteome</keyword>
<dbReference type="InParanoid" id="A0A212F3A4"/>
<accession>A0A212F3A4</accession>
<protein>
    <submittedName>
        <fullName evidence="1">NADH dehydrogenase [ubiquinone] 1 alpha subcomplex subunit 10</fullName>
    </submittedName>
</protein>
<dbReference type="EMBL" id="AGBW02010604">
    <property type="protein sequence ID" value="OWR48193.1"/>
    <property type="molecule type" value="Genomic_DNA"/>
</dbReference>
<name>A0A212F3A4_DANPL</name>
<proteinExistence type="predicted"/>
<comment type="caution">
    <text evidence="1">The sequence shown here is derived from an EMBL/GenBank/DDBJ whole genome shotgun (WGS) entry which is preliminary data.</text>
</comment>
<gene>
    <name evidence="1" type="ORF">KGM_215520B</name>
</gene>
<reference evidence="1 2" key="1">
    <citation type="journal article" date="2011" name="Cell">
        <title>The monarch butterfly genome yields insights into long-distance migration.</title>
        <authorList>
            <person name="Zhan S."/>
            <person name="Merlin C."/>
            <person name="Boore J.L."/>
            <person name="Reppert S.M."/>
        </authorList>
    </citation>
    <scope>NUCLEOTIDE SEQUENCE [LARGE SCALE GENOMIC DNA]</scope>
    <source>
        <strain evidence="1">F-2</strain>
    </source>
</reference>